<evidence type="ECO:0000256" key="5">
    <source>
        <dbReference type="SAM" id="Coils"/>
    </source>
</evidence>
<dbReference type="PROSITE" id="PS50885">
    <property type="entry name" value="HAMP"/>
    <property type="match status" value="1"/>
</dbReference>
<evidence type="ECO:0000256" key="4">
    <source>
        <dbReference type="PROSITE-ProRule" id="PRU00284"/>
    </source>
</evidence>
<dbReference type="PANTHER" id="PTHR43531">
    <property type="entry name" value="PROTEIN ICFG"/>
    <property type="match status" value="1"/>
</dbReference>
<evidence type="ECO:0000256" key="1">
    <source>
        <dbReference type="ARBA" id="ARBA00004370"/>
    </source>
</evidence>
<evidence type="ECO:0000256" key="3">
    <source>
        <dbReference type="ARBA" id="ARBA00029447"/>
    </source>
</evidence>
<dbReference type="EMBL" id="WKJL01000001">
    <property type="protein sequence ID" value="MRW83145.1"/>
    <property type="molecule type" value="Genomic_DNA"/>
</dbReference>
<protein>
    <submittedName>
        <fullName evidence="10">HAMP domain-containing protein</fullName>
    </submittedName>
</protein>
<dbReference type="AlphaFoldDB" id="A0A844D034"/>
<dbReference type="Pfam" id="PF12729">
    <property type="entry name" value="4HB_MCP_1"/>
    <property type="match status" value="1"/>
</dbReference>
<feature type="region of interest" description="Disordered" evidence="6">
    <location>
        <begin position="285"/>
        <end position="304"/>
    </location>
</feature>
<evidence type="ECO:0000256" key="6">
    <source>
        <dbReference type="SAM" id="MobiDB-lite"/>
    </source>
</evidence>
<dbReference type="PRINTS" id="PR00260">
    <property type="entry name" value="CHEMTRNSDUCR"/>
</dbReference>
<evidence type="ECO:0000256" key="2">
    <source>
        <dbReference type="ARBA" id="ARBA00022481"/>
    </source>
</evidence>
<dbReference type="FunFam" id="1.10.287.950:FF:000001">
    <property type="entry name" value="Methyl-accepting chemotaxis sensory transducer"/>
    <property type="match status" value="1"/>
</dbReference>
<reference evidence="10 11" key="1">
    <citation type="submission" date="2019-11" db="EMBL/GenBank/DDBJ databases">
        <title>Novel species isolated from a subtropical stream in China.</title>
        <authorList>
            <person name="Lu H."/>
        </authorList>
    </citation>
    <scope>NUCLEOTIDE SEQUENCE [LARGE SCALE GENOMIC DNA]</scope>
    <source>
        <strain evidence="10 11">FT26W</strain>
    </source>
</reference>
<organism evidence="10 11">
    <name type="scientific">Duganella aquatilis</name>
    <dbReference type="NCBI Taxonomy" id="2666082"/>
    <lineage>
        <taxon>Bacteria</taxon>
        <taxon>Pseudomonadati</taxon>
        <taxon>Pseudomonadota</taxon>
        <taxon>Betaproteobacteria</taxon>
        <taxon>Burkholderiales</taxon>
        <taxon>Oxalobacteraceae</taxon>
        <taxon>Telluria group</taxon>
        <taxon>Duganella</taxon>
    </lineage>
</organism>
<keyword evidence="7" id="KW-0812">Transmembrane</keyword>
<keyword evidence="7" id="KW-0472">Membrane</keyword>
<keyword evidence="7" id="KW-1133">Transmembrane helix</keyword>
<evidence type="ECO:0000313" key="11">
    <source>
        <dbReference type="Proteomes" id="UP000439986"/>
    </source>
</evidence>
<dbReference type="InterPro" id="IPR024478">
    <property type="entry name" value="HlyB_4HB_MCP"/>
</dbReference>
<dbReference type="InterPro" id="IPR051310">
    <property type="entry name" value="MCP_chemotaxis"/>
</dbReference>
<dbReference type="CDD" id="cd11386">
    <property type="entry name" value="MCP_signal"/>
    <property type="match status" value="1"/>
</dbReference>
<keyword evidence="5" id="KW-0175">Coiled coil</keyword>
<dbReference type="GO" id="GO:0004888">
    <property type="term" value="F:transmembrane signaling receptor activity"/>
    <property type="evidence" value="ECO:0007669"/>
    <property type="project" value="InterPro"/>
</dbReference>
<keyword evidence="2" id="KW-0488">Methylation</keyword>
<comment type="similarity">
    <text evidence="3">Belongs to the methyl-accepting chemotaxis (MCP) protein family.</text>
</comment>
<keyword evidence="4" id="KW-0807">Transducer</keyword>
<dbReference type="PROSITE" id="PS50111">
    <property type="entry name" value="CHEMOTAXIS_TRANSDUC_2"/>
    <property type="match status" value="1"/>
</dbReference>
<dbReference type="Pfam" id="PF00672">
    <property type="entry name" value="HAMP"/>
    <property type="match status" value="1"/>
</dbReference>
<dbReference type="Pfam" id="PF00015">
    <property type="entry name" value="MCPsignal"/>
    <property type="match status" value="1"/>
</dbReference>
<dbReference type="RefSeq" id="WP_154356162.1">
    <property type="nucleotide sequence ID" value="NZ_WKJL01000001.1"/>
</dbReference>
<evidence type="ECO:0000259" key="9">
    <source>
        <dbReference type="PROSITE" id="PS50885"/>
    </source>
</evidence>
<keyword evidence="11" id="KW-1185">Reference proteome</keyword>
<dbReference type="GO" id="GO:0007165">
    <property type="term" value="P:signal transduction"/>
    <property type="evidence" value="ECO:0007669"/>
    <property type="project" value="UniProtKB-KW"/>
</dbReference>
<dbReference type="Proteomes" id="UP000439986">
    <property type="component" value="Unassembled WGS sequence"/>
</dbReference>
<feature type="transmembrane region" description="Helical" evidence="7">
    <location>
        <begin position="192"/>
        <end position="212"/>
    </location>
</feature>
<name>A0A844D034_9BURK</name>
<dbReference type="Gene3D" id="1.10.287.950">
    <property type="entry name" value="Methyl-accepting chemotaxis protein"/>
    <property type="match status" value="1"/>
</dbReference>
<evidence type="ECO:0000313" key="10">
    <source>
        <dbReference type="EMBL" id="MRW83145.1"/>
    </source>
</evidence>
<dbReference type="InterPro" id="IPR004089">
    <property type="entry name" value="MCPsignal_dom"/>
</dbReference>
<dbReference type="InterPro" id="IPR003660">
    <property type="entry name" value="HAMP_dom"/>
</dbReference>
<dbReference type="CDD" id="cd06225">
    <property type="entry name" value="HAMP"/>
    <property type="match status" value="1"/>
</dbReference>
<dbReference type="PANTHER" id="PTHR43531:SF14">
    <property type="entry name" value="METHYL-ACCEPTING CHEMOTAXIS PROTEIN I-RELATED"/>
    <property type="match status" value="1"/>
</dbReference>
<dbReference type="SMART" id="SM00283">
    <property type="entry name" value="MA"/>
    <property type="match status" value="1"/>
</dbReference>
<feature type="domain" description="HAMP" evidence="9">
    <location>
        <begin position="213"/>
        <end position="265"/>
    </location>
</feature>
<dbReference type="GO" id="GO:0005886">
    <property type="term" value="C:plasma membrane"/>
    <property type="evidence" value="ECO:0007669"/>
    <property type="project" value="TreeGrafter"/>
</dbReference>
<proteinExistence type="inferred from homology"/>
<sequence length="536" mass="57291">MNRFYDFKIATKLMISFAAVISLTVLLGVFSISRLSQVNQTTTKLGAEWMPSVRILLQMKTNVVIFRLQELRHILAIDNAERASREQAMDVLLATLRKQREEYLALASNDMERAAMAEFGGLWDQYMVEHEQLIALSRQEKDGEANGFIQGKSLAINKKLTDCLEKLTTYNIDGGTAAYQDGALLYSQARGWIIGMLLGCVVLGALLAVLIARIISRPLTRAVTLARSVAAGDLTSNIEIDSQDETGQLLLALREMNDNLAGLVSKVRDGAETIATASSQIASGNQDLSARTEQQASSLEETASSMEELTSTVKHNADNARQANGLAEKASSVAAQGGEVVNQVVVTMGDINASAQKISDIISVIDGIAFQTNILALNAAVEAARAGEQGRGFAVVAAEVRNLAQRCAAAAREIKELIGDAVEKTSVGSKLVDQAGVRMQEIVASIARVTEMMSSIADASREQTVGIEQVNEAITQMDQVTQQNAALVEEAAAAAESMQEQASAMVSLVSVFRLHPSAANPAHGANQAGAGLLMLR</sequence>
<gene>
    <name evidence="10" type="ORF">GJ698_03450</name>
</gene>
<dbReference type="SMART" id="SM00304">
    <property type="entry name" value="HAMP"/>
    <property type="match status" value="1"/>
</dbReference>
<evidence type="ECO:0000259" key="8">
    <source>
        <dbReference type="PROSITE" id="PS50111"/>
    </source>
</evidence>
<feature type="domain" description="Methyl-accepting transducer" evidence="8">
    <location>
        <begin position="270"/>
        <end position="499"/>
    </location>
</feature>
<dbReference type="SUPFAM" id="SSF58104">
    <property type="entry name" value="Methyl-accepting chemotaxis protein (MCP) signaling domain"/>
    <property type="match status" value="1"/>
</dbReference>
<dbReference type="InterPro" id="IPR004090">
    <property type="entry name" value="Chemotax_Me-accpt_rcpt"/>
</dbReference>
<evidence type="ECO:0000256" key="7">
    <source>
        <dbReference type="SAM" id="Phobius"/>
    </source>
</evidence>
<comment type="caution">
    <text evidence="10">The sequence shown here is derived from an EMBL/GenBank/DDBJ whole genome shotgun (WGS) entry which is preliminary data.</text>
</comment>
<accession>A0A844D034</accession>
<feature type="coiled-coil region" evidence="5">
    <location>
        <begin position="470"/>
        <end position="497"/>
    </location>
</feature>
<comment type="subcellular location">
    <subcellularLocation>
        <location evidence="1">Membrane</location>
    </subcellularLocation>
</comment>
<dbReference type="GO" id="GO:0006935">
    <property type="term" value="P:chemotaxis"/>
    <property type="evidence" value="ECO:0007669"/>
    <property type="project" value="InterPro"/>
</dbReference>